<protein>
    <submittedName>
        <fullName evidence="7">Efflux RND transporter periplasmic adaptor subunit</fullName>
    </submittedName>
</protein>
<dbReference type="PANTHER" id="PTHR30097">
    <property type="entry name" value="CATION EFFLUX SYSTEM PROTEIN CUSB"/>
    <property type="match status" value="1"/>
</dbReference>
<feature type="coiled-coil region" evidence="3">
    <location>
        <begin position="115"/>
        <end position="142"/>
    </location>
</feature>
<dbReference type="PANTHER" id="PTHR30097:SF4">
    <property type="entry name" value="SLR6042 PROTEIN"/>
    <property type="match status" value="1"/>
</dbReference>
<dbReference type="Pfam" id="PF25954">
    <property type="entry name" value="Beta-barrel_RND_2"/>
    <property type="match status" value="1"/>
</dbReference>
<gene>
    <name evidence="7" type="ORF">NP603_08105</name>
</gene>
<dbReference type="Gene3D" id="2.40.30.170">
    <property type="match status" value="1"/>
</dbReference>
<evidence type="ECO:0000313" key="8">
    <source>
        <dbReference type="Proteomes" id="UP001524569"/>
    </source>
</evidence>
<organism evidence="7 8">
    <name type="scientific">Methylomonas aurea</name>
    <dbReference type="NCBI Taxonomy" id="2952224"/>
    <lineage>
        <taxon>Bacteria</taxon>
        <taxon>Pseudomonadati</taxon>
        <taxon>Pseudomonadota</taxon>
        <taxon>Gammaproteobacteria</taxon>
        <taxon>Methylococcales</taxon>
        <taxon>Methylococcaceae</taxon>
        <taxon>Methylomonas</taxon>
    </lineage>
</organism>
<keyword evidence="3" id="KW-0175">Coiled coil</keyword>
<evidence type="ECO:0000313" key="7">
    <source>
        <dbReference type="EMBL" id="MCQ8181067.1"/>
    </source>
</evidence>
<reference evidence="7 8" key="1">
    <citation type="submission" date="2022-07" db="EMBL/GenBank/DDBJ databases">
        <title>Methylomonas rivi sp. nov., Methylomonas rosea sp. nov., Methylomonas aureus sp. nov. and Methylomonas subterranea sp. nov., four novel methanotrophs isolated from a freshwater creek and the deep terrestrial subsurface.</title>
        <authorList>
            <person name="Abin C."/>
            <person name="Sankaranarayanan K."/>
            <person name="Garner C."/>
            <person name="Sindelar R."/>
            <person name="Kotary K."/>
            <person name="Garner R."/>
            <person name="Barclay S."/>
            <person name="Lawson P."/>
            <person name="Krumholz L."/>
        </authorList>
    </citation>
    <scope>NUCLEOTIDE SEQUENCE [LARGE SCALE GENOMIC DNA]</scope>
    <source>
        <strain evidence="7 8">SURF-1</strain>
    </source>
</reference>
<keyword evidence="2" id="KW-0813">Transport</keyword>
<dbReference type="Gene3D" id="2.40.50.100">
    <property type="match status" value="1"/>
</dbReference>
<dbReference type="InterPro" id="IPR058792">
    <property type="entry name" value="Beta-barrel_RND_2"/>
</dbReference>
<evidence type="ECO:0000259" key="6">
    <source>
        <dbReference type="Pfam" id="PF25975"/>
    </source>
</evidence>
<dbReference type="Gene3D" id="2.40.420.20">
    <property type="match status" value="1"/>
</dbReference>
<dbReference type="InterPro" id="IPR058647">
    <property type="entry name" value="BSH_CzcB-like"/>
</dbReference>
<dbReference type="SUPFAM" id="SSF111369">
    <property type="entry name" value="HlyD-like secretion proteins"/>
    <property type="match status" value="1"/>
</dbReference>
<comment type="caution">
    <text evidence="7">The sequence shown here is derived from an EMBL/GenBank/DDBJ whole genome shotgun (WGS) entry which is preliminary data.</text>
</comment>
<proteinExistence type="inferred from homology"/>
<feature type="domain" description="CusB-like beta-barrel" evidence="4">
    <location>
        <begin position="222"/>
        <end position="295"/>
    </location>
</feature>
<dbReference type="RefSeq" id="WP_256610357.1">
    <property type="nucleotide sequence ID" value="NZ_JANIBM010000007.1"/>
</dbReference>
<feature type="domain" description="CzcB-like C-terminal circularly permuted SH3-like" evidence="6">
    <location>
        <begin position="301"/>
        <end position="360"/>
    </location>
</feature>
<accession>A0ABT1UFS3</accession>
<dbReference type="InterPro" id="IPR058649">
    <property type="entry name" value="CzcB_C"/>
</dbReference>
<evidence type="ECO:0000256" key="2">
    <source>
        <dbReference type="ARBA" id="ARBA00022448"/>
    </source>
</evidence>
<keyword evidence="8" id="KW-1185">Reference proteome</keyword>
<dbReference type="InterPro" id="IPR051909">
    <property type="entry name" value="MFP_Cation_Efflux"/>
</dbReference>
<evidence type="ECO:0000259" key="4">
    <source>
        <dbReference type="Pfam" id="PF25954"/>
    </source>
</evidence>
<evidence type="ECO:0000256" key="1">
    <source>
        <dbReference type="ARBA" id="ARBA00009477"/>
    </source>
</evidence>
<dbReference type="NCBIfam" id="TIGR01730">
    <property type="entry name" value="RND_mfp"/>
    <property type="match status" value="1"/>
</dbReference>
<evidence type="ECO:0000256" key="3">
    <source>
        <dbReference type="SAM" id="Coils"/>
    </source>
</evidence>
<evidence type="ECO:0000259" key="5">
    <source>
        <dbReference type="Pfam" id="PF25973"/>
    </source>
</evidence>
<dbReference type="PROSITE" id="PS51257">
    <property type="entry name" value="PROKAR_LIPOPROTEIN"/>
    <property type="match status" value="1"/>
</dbReference>
<sequence>MRVIDLIYPIALSLALALGCDRHEAELKIPAPPAGSDGKRPVSLRPEALPYITIREIRPETHAGTISAPARVEFRAQAVSTVGTVVAGRIGKILVQIGDRVKAGTPLAVLASGEAAQMRSDYSRAAAELARAQDQLRRQLEMQRTGVGLEIERVAAETQAKQAQTELERSRDFVKLLGDGNAAEVVVRAPMDSVVLKTHVATGAAVGSGSPLFDLGEPSAAWVVADVFEKDLLLVEKGAKAIIELASSPEPIVGHVVGESAALETELRRASVFIEPDNRQIALRPGMFARVVIEASAPEQIVVPTAAVLIKDGRETVVYVETAANRFEARPVQVGQSREGMVPILKGLSAGERVVVGGALLLDGEAALLL</sequence>
<dbReference type="InterPro" id="IPR006143">
    <property type="entry name" value="RND_pump_MFP"/>
</dbReference>
<comment type="similarity">
    <text evidence="1">Belongs to the membrane fusion protein (MFP) (TC 8.A.1) family.</text>
</comment>
<dbReference type="Pfam" id="PF25973">
    <property type="entry name" value="BSH_CzcB"/>
    <property type="match status" value="1"/>
</dbReference>
<name>A0ABT1UFS3_9GAMM</name>
<dbReference type="EMBL" id="JANIBM010000007">
    <property type="protein sequence ID" value="MCQ8181067.1"/>
    <property type="molecule type" value="Genomic_DNA"/>
</dbReference>
<dbReference type="Proteomes" id="UP001524569">
    <property type="component" value="Unassembled WGS sequence"/>
</dbReference>
<dbReference type="Pfam" id="PF25975">
    <property type="entry name" value="CzcB_C"/>
    <property type="match status" value="1"/>
</dbReference>
<feature type="domain" description="CzcB-like barrel-sandwich hybrid" evidence="5">
    <location>
        <begin position="81"/>
        <end position="215"/>
    </location>
</feature>